<organism evidence="1 2">
    <name type="scientific">Fusarium venenatum</name>
    <dbReference type="NCBI Taxonomy" id="56646"/>
    <lineage>
        <taxon>Eukaryota</taxon>
        <taxon>Fungi</taxon>
        <taxon>Dikarya</taxon>
        <taxon>Ascomycota</taxon>
        <taxon>Pezizomycotina</taxon>
        <taxon>Sordariomycetes</taxon>
        <taxon>Hypocreomycetidae</taxon>
        <taxon>Hypocreales</taxon>
        <taxon>Nectriaceae</taxon>
        <taxon>Fusarium</taxon>
    </lineage>
</organism>
<keyword evidence="2" id="KW-1185">Reference proteome</keyword>
<proteinExistence type="predicted"/>
<dbReference type="AlphaFoldDB" id="A0A2L2STF1"/>
<protein>
    <submittedName>
        <fullName evidence="1">Uncharacterized protein</fullName>
    </submittedName>
</protein>
<evidence type="ECO:0000313" key="2">
    <source>
        <dbReference type="Proteomes" id="UP000245910"/>
    </source>
</evidence>
<dbReference type="Proteomes" id="UP000245910">
    <property type="component" value="Chromosome IIII"/>
</dbReference>
<evidence type="ECO:0000313" key="1">
    <source>
        <dbReference type="EMBL" id="CEI40866.1"/>
    </source>
</evidence>
<reference evidence="2" key="1">
    <citation type="submission" date="2014-10" db="EMBL/GenBank/DDBJ databases">
        <authorList>
            <person name="King R."/>
        </authorList>
    </citation>
    <scope>NUCLEOTIDE SEQUENCE [LARGE SCALE GENOMIC DNA]</scope>
    <source>
        <strain evidence="2">A3/5</strain>
    </source>
</reference>
<sequence>MPTNQSTFYYHMAPTGSNAQPNYPSSTADHPIMSIEPLLSRDILSNIHFIVPVLHKVSFSTSKFAKFLTSTRLFDIVTYIKGGSLNILGATAPTYTEFEVSQHVVLKI</sequence>
<accession>A0A2L2STF1</accession>
<dbReference type="EMBL" id="LN649232">
    <property type="protein sequence ID" value="CEI40866.1"/>
    <property type="molecule type" value="Genomic_DNA"/>
</dbReference>
<name>A0A2L2STF1_9HYPO</name>